<organism evidence="1 2">
    <name type="scientific">Butyricimonas faecalis</name>
    <dbReference type="NCBI Taxonomy" id="2093856"/>
    <lineage>
        <taxon>Bacteria</taxon>
        <taxon>Pseudomonadati</taxon>
        <taxon>Bacteroidota</taxon>
        <taxon>Bacteroidia</taxon>
        <taxon>Bacteroidales</taxon>
        <taxon>Odoribacteraceae</taxon>
        <taxon>Butyricimonas</taxon>
    </lineage>
</organism>
<proteinExistence type="predicted"/>
<dbReference type="RefSeq" id="WP_106624413.1">
    <property type="nucleotide sequence ID" value="NZ_CP032819.1"/>
</dbReference>
<dbReference type="Proteomes" id="UP000270673">
    <property type="component" value="Chromosome"/>
</dbReference>
<evidence type="ECO:0000313" key="2">
    <source>
        <dbReference type="Proteomes" id="UP000270673"/>
    </source>
</evidence>
<evidence type="ECO:0000313" key="1">
    <source>
        <dbReference type="EMBL" id="AZS28272.1"/>
    </source>
</evidence>
<dbReference type="OrthoDB" id="636744at2"/>
<protein>
    <submittedName>
        <fullName evidence="1">Uncharacterized protein</fullName>
    </submittedName>
</protein>
<gene>
    <name evidence="1" type="ORF">D8S85_01040</name>
</gene>
<dbReference type="PROSITE" id="PS51257">
    <property type="entry name" value="PROKAR_LIPOPROTEIN"/>
    <property type="match status" value="1"/>
</dbReference>
<name>A0A3Q9IKY3_9BACT</name>
<keyword evidence="2" id="KW-1185">Reference proteome</keyword>
<dbReference type="KEGG" id="buy:D8S85_01040"/>
<dbReference type="EMBL" id="CP032819">
    <property type="protein sequence ID" value="AZS28272.1"/>
    <property type="molecule type" value="Genomic_DNA"/>
</dbReference>
<accession>A0A3Q9IKY3</accession>
<dbReference type="AlphaFoldDB" id="A0A3Q9IKY3"/>
<sequence length="317" mass="36744">MKLYILYGIVACALFFTGCSKDEDNDVHGTENITDWFEVKDKPGELNQALYRIYKDYGLTIFVNDTLGQEERGVDAYGEPIIYTELFDPGYYVFGTYTDFDSIRLSVNEEDMLKALEVIEERVIPYLPKSGQYRPHSLLLVQAVYMHANVPKGWFGERPLPFTHSVYFRSLKGVMCGDLSSLQNMDDEELSMWAGRIITSKTLEMYTEKYQTEVDEFYAITDEDKKSGTYYDQNCASSSTEAQNPCENLGFLKWRCEDNEYKVTLSKTEDLHEFISAVYAYQGKESIFTAKYGEYSKILRKFEIMKKLVEKFEESLN</sequence>
<reference evidence="1 2" key="1">
    <citation type="submission" date="2018-10" db="EMBL/GenBank/DDBJ databases">
        <title>Butyricimonas faecalis sp. nov., isolated from human faeces and emended description of the genus Butyricimonas.</title>
        <authorList>
            <person name="Le Roy T."/>
            <person name="Van der Smissen P."/>
            <person name="Paquot A."/>
            <person name="Delzenne N."/>
            <person name="Muccioli G."/>
            <person name="Collet J.-F."/>
            <person name="Cani P.D."/>
        </authorList>
    </citation>
    <scope>NUCLEOTIDE SEQUENCE [LARGE SCALE GENOMIC DNA]</scope>
    <source>
        <strain evidence="1 2">H184</strain>
    </source>
</reference>